<protein>
    <recommendedName>
        <fullName evidence="3">PRMT5 arginine-N-methyltransferase domain-containing protein</fullName>
    </recommendedName>
</protein>
<dbReference type="EMBL" id="BMIB01000003">
    <property type="protein sequence ID" value="GGH70974.1"/>
    <property type="molecule type" value="Genomic_DNA"/>
</dbReference>
<name>A0A917J1Y3_9BACT</name>
<organism evidence="1 2">
    <name type="scientific">Filimonas zeae</name>
    <dbReference type="NCBI Taxonomy" id="1737353"/>
    <lineage>
        <taxon>Bacteria</taxon>
        <taxon>Pseudomonadati</taxon>
        <taxon>Bacteroidota</taxon>
        <taxon>Chitinophagia</taxon>
        <taxon>Chitinophagales</taxon>
        <taxon>Chitinophagaceae</taxon>
        <taxon>Filimonas</taxon>
    </lineage>
</organism>
<dbReference type="SUPFAM" id="SSF53335">
    <property type="entry name" value="S-adenosyl-L-methionine-dependent methyltransferases"/>
    <property type="match status" value="1"/>
</dbReference>
<dbReference type="AlphaFoldDB" id="A0A917J1Y3"/>
<reference evidence="1" key="2">
    <citation type="submission" date="2020-09" db="EMBL/GenBank/DDBJ databases">
        <authorList>
            <person name="Sun Q."/>
            <person name="Zhou Y."/>
        </authorList>
    </citation>
    <scope>NUCLEOTIDE SEQUENCE</scope>
    <source>
        <strain evidence="1">CGMCC 1.15290</strain>
    </source>
</reference>
<proteinExistence type="predicted"/>
<evidence type="ECO:0000313" key="1">
    <source>
        <dbReference type="EMBL" id="GGH70974.1"/>
    </source>
</evidence>
<keyword evidence="2" id="KW-1185">Reference proteome</keyword>
<dbReference type="InterPro" id="IPR029063">
    <property type="entry name" value="SAM-dependent_MTases_sf"/>
</dbReference>
<dbReference type="Proteomes" id="UP000627292">
    <property type="component" value="Unassembled WGS sequence"/>
</dbReference>
<evidence type="ECO:0008006" key="3">
    <source>
        <dbReference type="Google" id="ProtNLM"/>
    </source>
</evidence>
<dbReference type="RefSeq" id="WP_309789914.1">
    <property type="nucleotide sequence ID" value="NZ_JAVDQE010000003.1"/>
</dbReference>
<reference evidence="1" key="1">
    <citation type="journal article" date="2014" name="Int. J. Syst. Evol. Microbiol.">
        <title>Complete genome sequence of Corynebacterium casei LMG S-19264T (=DSM 44701T), isolated from a smear-ripened cheese.</title>
        <authorList>
            <consortium name="US DOE Joint Genome Institute (JGI-PGF)"/>
            <person name="Walter F."/>
            <person name="Albersmeier A."/>
            <person name="Kalinowski J."/>
            <person name="Ruckert C."/>
        </authorList>
    </citation>
    <scope>NUCLEOTIDE SEQUENCE</scope>
    <source>
        <strain evidence="1">CGMCC 1.15290</strain>
    </source>
</reference>
<evidence type="ECO:0000313" key="2">
    <source>
        <dbReference type="Proteomes" id="UP000627292"/>
    </source>
</evidence>
<dbReference type="Gene3D" id="3.40.50.150">
    <property type="entry name" value="Vaccinia Virus protein VP39"/>
    <property type="match status" value="1"/>
</dbReference>
<sequence>MLLWKRTNPYITEKTPLLKSKEELRALLLQFSKAIIRPESFHEELAPAIMGCSDLLTTHFALREEGARTHIKTAYGNAIGTFWAARCTREVLRTQRFSRALYTAIANALSRHKKPVHVLYAGTGPYATLALPAMMLFTPDEVQFTFLEINPESIEVLNQVIDTLELHAYVQEIHQCDATQWQVPNPAIDIVISETMYKALKAEPQVAIMLNLASQLPADTVFLPEEITVSLSKWNNKDSEPEKLAELIRFNKAFMQSVIHNCPDKNWVFHKKPVQVNLLEDEQLYYTTDIRVSEGNDLTWNESSLNLPEKVKIADTKGIRNLHCQYHLPGTPGFQTTEV</sequence>
<comment type="caution">
    <text evidence="1">The sequence shown here is derived from an EMBL/GenBank/DDBJ whole genome shotgun (WGS) entry which is preliminary data.</text>
</comment>
<gene>
    <name evidence="1" type="ORF">GCM10011379_29820</name>
</gene>
<accession>A0A917J1Y3</accession>